<comment type="caution">
    <text evidence="1">The sequence shown here is derived from an EMBL/GenBank/DDBJ whole genome shotgun (WGS) entry which is preliminary data.</text>
</comment>
<dbReference type="InterPro" id="IPR038471">
    <property type="entry name" value="MecA_C_sf"/>
</dbReference>
<dbReference type="Gene3D" id="3.30.70.1950">
    <property type="match status" value="1"/>
</dbReference>
<dbReference type="InterPro" id="IPR008681">
    <property type="entry name" value="Neg-reg_MecA"/>
</dbReference>
<reference evidence="1" key="1">
    <citation type="submission" date="2019-08" db="EMBL/GenBank/DDBJ databases">
        <authorList>
            <person name="Kucharzyk K."/>
            <person name="Murdoch R.W."/>
            <person name="Higgins S."/>
            <person name="Loffler F."/>
        </authorList>
    </citation>
    <scope>NUCLEOTIDE SEQUENCE</scope>
</reference>
<dbReference type="AlphaFoldDB" id="A0A645HEY8"/>
<dbReference type="PANTHER" id="PTHR39161:SF1">
    <property type="entry name" value="ADAPTER PROTEIN MECA 1"/>
    <property type="match status" value="1"/>
</dbReference>
<organism evidence="1">
    <name type="scientific">bioreactor metagenome</name>
    <dbReference type="NCBI Taxonomy" id="1076179"/>
    <lineage>
        <taxon>unclassified sequences</taxon>
        <taxon>metagenomes</taxon>
        <taxon>ecological metagenomes</taxon>
    </lineage>
</organism>
<accession>A0A645HEY8</accession>
<proteinExistence type="predicted"/>
<name>A0A645HEY8_9ZZZZ</name>
<dbReference type="Pfam" id="PF05389">
    <property type="entry name" value="MecA"/>
    <property type="match status" value="1"/>
</dbReference>
<sequence length="170" mass="20092">MNTRRLFWSIMKTAKEQNGFDAYNSRLILETSYCENGGLIMTVTRTEKKPSLFRIKRYLSQNKPQDKKIIDTFIFSFENVEDLISCCNKKEISEGILTSSIYEMDERLYLCLFIPRNSLYSHAMLPDHLSFLNEFGRQIHAKNFFYILEERAKPIILADAVNKFKSIFRF</sequence>
<dbReference type="EMBL" id="VSSQ01087204">
    <property type="protein sequence ID" value="MPN34263.1"/>
    <property type="molecule type" value="Genomic_DNA"/>
</dbReference>
<gene>
    <name evidence="1" type="primary">mecA_6</name>
    <name evidence="1" type="ORF">SDC9_181756</name>
</gene>
<dbReference type="PANTHER" id="PTHR39161">
    <property type="entry name" value="ADAPTER PROTEIN MECA"/>
    <property type="match status" value="1"/>
</dbReference>
<evidence type="ECO:0000313" key="1">
    <source>
        <dbReference type="EMBL" id="MPN34263.1"/>
    </source>
</evidence>
<protein>
    <submittedName>
        <fullName evidence="1">Adapter protein MecA</fullName>
    </submittedName>
</protein>